<evidence type="ECO:0000256" key="1">
    <source>
        <dbReference type="SAM" id="MobiDB-lite"/>
    </source>
</evidence>
<feature type="compositionally biased region" description="Basic and acidic residues" evidence="1">
    <location>
        <begin position="117"/>
        <end position="137"/>
    </location>
</feature>
<name>A0A0N4Z689_PARTI</name>
<sequence length="295" mass="33702">MFIFCIFLVLFLQLLLVNTCAKQRPKEFRKSTGKGVNVTLNKIAEIRRPSLEHEIRQSRPLLSKGVINQGQPIFKQVMDSKAPLILNSNDNKKHVPFKTSIDINNNKKEVTPPIQSIEKKDNEKNVRNSVDSKKQDSQCEITPKNIIMDSCPKKVESNKEKSTKDNDDENYEFLDDNKPNEGEKVEEVDVVEEINDEVICGSVMKSVRGRNSRKSKKKIAIGGKVTKQIPQSERFEKKFEGGGVKSIYMTEIKQVKKSVKKKEFEGRLNKTKIASNKQKKIGKNVQDKRTIIVKN</sequence>
<evidence type="ECO:0000313" key="3">
    <source>
        <dbReference type="Proteomes" id="UP000038045"/>
    </source>
</evidence>
<keyword evidence="2" id="KW-0732">Signal</keyword>
<reference evidence="4" key="1">
    <citation type="submission" date="2017-02" db="UniProtKB">
        <authorList>
            <consortium name="WormBaseParasite"/>
        </authorList>
    </citation>
    <scope>IDENTIFICATION</scope>
</reference>
<feature type="compositionally biased region" description="Basic and acidic residues" evidence="1">
    <location>
        <begin position="151"/>
        <end position="165"/>
    </location>
</feature>
<feature type="chain" id="PRO_5005891346" evidence="2">
    <location>
        <begin position="22"/>
        <end position="295"/>
    </location>
</feature>
<accession>A0A0N4Z689</accession>
<feature type="region of interest" description="Disordered" evidence="1">
    <location>
        <begin position="104"/>
        <end position="179"/>
    </location>
</feature>
<organism evidence="3 4">
    <name type="scientific">Parastrongyloides trichosuri</name>
    <name type="common">Possum-specific nematode worm</name>
    <dbReference type="NCBI Taxonomy" id="131310"/>
    <lineage>
        <taxon>Eukaryota</taxon>
        <taxon>Metazoa</taxon>
        <taxon>Ecdysozoa</taxon>
        <taxon>Nematoda</taxon>
        <taxon>Chromadorea</taxon>
        <taxon>Rhabditida</taxon>
        <taxon>Tylenchina</taxon>
        <taxon>Panagrolaimomorpha</taxon>
        <taxon>Strongyloidoidea</taxon>
        <taxon>Strongyloididae</taxon>
        <taxon>Parastrongyloides</taxon>
    </lineage>
</organism>
<evidence type="ECO:0000313" key="4">
    <source>
        <dbReference type="WBParaSite" id="PTRK_0000263100.1"/>
    </source>
</evidence>
<evidence type="ECO:0000256" key="2">
    <source>
        <dbReference type="SAM" id="SignalP"/>
    </source>
</evidence>
<feature type="signal peptide" evidence="2">
    <location>
        <begin position="1"/>
        <end position="21"/>
    </location>
</feature>
<dbReference type="Proteomes" id="UP000038045">
    <property type="component" value="Unplaced"/>
</dbReference>
<dbReference type="AlphaFoldDB" id="A0A0N4Z689"/>
<proteinExistence type="predicted"/>
<keyword evidence="3" id="KW-1185">Reference proteome</keyword>
<dbReference type="WBParaSite" id="PTRK_0000263100.1">
    <property type="protein sequence ID" value="PTRK_0000263100.1"/>
    <property type="gene ID" value="PTRK_0000263100"/>
</dbReference>
<protein>
    <submittedName>
        <fullName evidence="4">Uncharacterized protein</fullName>
    </submittedName>
</protein>